<dbReference type="OMA" id="IECNDEV"/>
<dbReference type="EMBL" id="JH795857">
    <property type="protein sequence ID" value="EJU04863.1"/>
    <property type="molecule type" value="Genomic_DNA"/>
</dbReference>
<dbReference type="InterPro" id="IPR028887">
    <property type="entry name" value="MOCS2A_euk"/>
</dbReference>
<accession>M5GG48</accession>
<comment type="PTM">
    <text evidence="5">C-terminal thiocarboxylation occurs in 2 steps, it is first acyl-adenylated (-COAMP) via the hesA/moeB/thiF part of UBA4, then thiocarboxylated (-COSH) via the rhodanese domain of UBA4.</text>
</comment>
<dbReference type="UniPathway" id="UPA00344"/>
<dbReference type="GeneID" id="63689848"/>
<dbReference type="InterPro" id="IPR044672">
    <property type="entry name" value="MOCS2A"/>
</dbReference>
<keyword evidence="3 5" id="KW-0547">Nucleotide-binding</keyword>
<organism evidence="6 7">
    <name type="scientific">Dacryopinax primogenitus (strain DJM 731)</name>
    <name type="common">Brown rot fungus</name>
    <dbReference type="NCBI Taxonomy" id="1858805"/>
    <lineage>
        <taxon>Eukaryota</taxon>
        <taxon>Fungi</taxon>
        <taxon>Dikarya</taxon>
        <taxon>Basidiomycota</taxon>
        <taxon>Agaricomycotina</taxon>
        <taxon>Dacrymycetes</taxon>
        <taxon>Dacrymycetales</taxon>
        <taxon>Dacrymycetaceae</taxon>
        <taxon>Dacryopinax</taxon>
    </lineage>
</organism>
<dbReference type="HOGENOM" id="CLU_114601_4_3_1"/>
<dbReference type="RefSeq" id="XP_040631757.1">
    <property type="nucleotide sequence ID" value="XM_040774786.1"/>
</dbReference>
<dbReference type="Pfam" id="PF02597">
    <property type="entry name" value="ThiS"/>
    <property type="match status" value="1"/>
</dbReference>
<reference evidence="6 7" key="1">
    <citation type="journal article" date="2012" name="Science">
        <title>The Paleozoic origin of enzymatic lignin decomposition reconstructed from 31 fungal genomes.</title>
        <authorList>
            <person name="Floudas D."/>
            <person name="Binder M."/>
            <person name="Riley R."/>
            <person name="Barry K."/>
            <person name="Blanchette R.A."/>
            <person name="Henrissat B."/>
            <person name="Martinez A.T."/>
            <person name="Otillar R."/>
            <person name="Spatafora J.W."/>
            <person name="Yadav J.S."/>
            <person name="Aerts A."/>
            <person name="Benoit I."/>
            <person name="Boyd A."/>
            <person name="Carlson A."/>
            <person name="Copeland A."/>
            <person name="Coutinho P.M."/>
            <person name="de Vries R.P."/>
            <person name="Ferreira P."/>
            <person name="Findley K."/>
            <person name="Foster B."/>
            <person name="Gaskell J."/>
            <person name="Glotzer D."/>
            <person name="Gorecki P."/>
            <person name="Heitman J."/>
            <person name="Hesse C."/>
            <person name="Hori C."/>
            <person name="Igarashi K."/>
            <person name="Jurgens J.A."/>
            <person name="Kallen N."/>
            <person name="Kersten P."/>
            <person name="Kohler A."/>
            <person name="Kuees U."/>
            <person name="Kumar T.K.A."/>
            <person name="Kuo A."/>
            <person name="LaButti K."/>
            <person name="Larrondo L.F."/>
            <person name="Lindquist E."/>
            <person name="Ling A."/>
            <person name="Lombard V."/>
            <person name="Lucas S."/>
            <person name="Lundell T."/>
            <person name="Martin R."/>
            <person name="McLaughlin D.J."/>
            <person name="Morgenstern I."/>
            <person name="Morin E."/>
            <person name="Murat C."/>
            <person name="Nagy L.G."/>
            <person name="Nolan M."/>
            <person name="Ohm R.A."/>
            <person name="Patyshakuliyeva A."/>
            <person name="Rokas A."/>
            <person name="Ruiz-Duenas F.J."/>
            <person name="Sabat G."/>
            <person name="Salamov A."/>
            <person name="Samejima M."/>
            <person name="Schmutz J."/>
            <person name="Slot J.C."/>
            <person name="St John F."/>
            <person name="Stenlid J."/>
            <person name="Sun H."/>
            <person name="Sun S."/>
            <person name="Syed K."/>
            <person name="Tsang A."/>
            <person name="Wiebenga A."/>
            <person name="Young D."/>
            <person name="Pisabarro A."/>
            <person name="Eastwood D.C."/>
            <person name="Martin F."/>
            <person name="Cullen D."/>
            <person name="Grigoriev I.V."/>
            <person name="Hibbett D.S."/>
        </authorList>
    </citation>
    <scope>NUCLEOTIDE SEQUENCE [LARGE SCALE GENOMIC DNA]</scope>
    <source>
        <strain evidence="6 7">DJM-731 SS1</strain>
    </source>
</reference>
<dbReference type="Gene3D" id="3.10.20.30">
    <property type="match status" value="1"/>
</dbReference>
<evidence type="ECO:0000256" key="1">
    <source>
        <dbReference type="ARBA" id="ARBA00022490"/>
    </source>
</evidence>
<dbReference type="PANTHER" id="PTHR33359">
    <property type="entry name" value="MOLYBDOPTERIN SYNTHASE SULFUR CARRIER SUBUNIT"/>
    <property type="match status" value="1"/>
</dbReference>
<keyword evidence="4 5" id="KW-0501">Molybdenum cofactor biosynthesis</keyword>
<dbReference type="SUPFAM" id="SSF54285">
    <property type="entry name" value="MoaD/ThiS"/>
    <property type="match status" value="1"/>
</dbReference>
<keyword evidence="7" id="KW-1185">Reference proteome</keyword>
<dbReference type="PANTHER" id="PTHR33359:SF1">
    <property type="entry name" value="MOLYBDOPTERIN SYNTHASE SULFUR CARRIER SUBUNIT"/>
    <property type="match status" value="1"/>
</dbReference>
<dbReference type="InterPro" id="IPR016155">
    <property type="entry name" value="Mopterin_synth/thiamin_S_b"/>
</dbReference>
<evidence type="ECO:0000256" key="2">
    <source>
        <dbReference type="ARBA" id="ARBA00022553"/>
    </source>
</evidence>
<comment type="function">
    <text evidence="5">Acts as a sulfur carrier required for molybdopterin biosynthesis. Component of the molybdopterin synthase complex that catalyzes the conversion of precursor Z into molybdopterin by mediating the incorporation of 2 sulfur atoms into precursor Z to generate a dithiolene group. In the complex, serves as sulfur donor by being thiocarboxylated (-COSH) at its C-terminus by UBA4. After interaction with MOCS2B, the sulfur is then transferred to precursor Z to form molybdopterin.</text>
</comment>
<evidence type="ECO:0000313" key="6">
    <source>
        <dbReference type="EMBL" id="EJU04863.1"/>
    </source>
</evidence>
<evidence type="ECO:0000313" key="7">
    <source>
        <dbReference type="Proteomes" id="UP000030653"/>
    </source>
</evidence>
<feature type="modified residue" description="1-thioglycine; alternate" evidence="5">
    <location>
        <position position="104"/>
    </location>
</feature>
<feature type="modified residue" description="Glycyl adenylate; alternate" evidence="5">
    <location>
        <position position="104"/>
    </location>
</feature>
<gene>
    <name evidence="6" type="ORF">DACRYDRAFT_47816</name>
</gene>
<dbReference type="GO" id="GO:0006777">
    <property type="term" value="P:Mo-molybdopterin cofactor biosynthetic process"/>
    <property type="evidence" value="ECO:0007669"/>
    <property type="project" value="UniProtKB-UniRule"/>
</dbReference>
<proteinExistence type="inferred from homology"/>
<keyword evidence="1 5" id="KW-0963">Cytoplasm</keyword>
<protein>
    <recommendedName>
        <fullName evidence="5">Molybdopterin synthase sulfur carrier subunit</fullName>
    </recommendedName>
    <alternativeName>
        <fullName evidence="5">Molybdenum cofactor synthesis protein 2 small subunit</fullName>
    </alternativeName>
    <alternativeName>
        <fullName evidence="5">Molybdenum cofactor synthesis protein 2A</fullName>
        <shortName evidence="5">MOCS2A</shortName>
    </alternativeName>
    <alternativeName>
        <fullName evidence="5">Sulfur carrier protein MOCS2A</fullName>
    </alternativeName>
</protein>
<sequence>MNIHEIQSAISASPRAITVLYFASARTTIDISYERIPLPEAGLPLKELPKLLEERHAGKGLGKVLERCRWSVNDEMVEHIGEGEDEVVLRGGEEVAVIPPVSGG</sequence>
<comment type="similarity">
    <text evidence="5">Belongs to the MoaD family. MOCS2A subfamily.</text>
</comment>
<comment type="subunit">
    <text evidence="5">Heterotetramer; composed of 2 small (MOCS2A) and 2 large (MOCS2B) subunits.</text>
</comment>
<dbReference type="GO" id="GO:0000166">
    <property type="term" value="F:nucleotide binding"/>
    <property type="evidence" value="ECO:0007669"/>
    <property type="project" value="UniProtKB-KW"/>
</dbReference>
<dbReference type="AlphaFoldDB" id="M5GG48"/>
<dbReference type="GO" id="GO:1990140">
    <property type="term" value="C:molybdopterin synthase complex"/>
    <property type="evidence" value="ECO:0007669"/>
    <property type="project" value="UniProtKB-UniRule"/>
</dbReference>
<dbReference type="Proteomes" id="UP000030653">
    <property type="component" value="Unassembled WGS sequence"/>
</dbReference>
<evidence type="ECO:0000256" key="3">
    <source>
        <dbReference type="ARBA" id="ARBA00022741"/>
    </source>
</evidence>
<name>M5GG48_DACPD</name>
<dbReference type="InterPro" id="IPR012675">
    <property type="entry name" value="Beta-grasp_dom_sf"/>
</dbReference>
<dbReference type="GO" id="GO:0030366">
    <property type="term" value="F:molybdopterin synthase activity"/>
    <property type="evidence" value="ECO:0007669"/>
    <property type="project" value="UniProtKB-UniRule"/>
</dbReference>
<evidence type="ECO:0000256" key="4">
    <source>
        <dbReference type="ARBA" id="ARBA00023150"/>
    </source>
</evidence>
<dbReference type="GO" id="GO:1990133">
    <property type="term" value="C:molybdopterin adenylyltransferase complex"/>
    <property type="evidence" value="ECO:0007669"/>
    <property type="project" value="TreeGrafter"/>
</dbReference>
<comment type="pathway">
    <text evidence="5">Cofactor biosynthesis; molybdopterin biosynthesis.</text>
</comment>
<dbReference type="OrthoDB" id="5595860at2759"/>
<dbReference type="CDD" id="cd00754">
    <property type="entry name" value="Ubl_MoaD"/>
    <property type="match status" value="1"/>
</dbReference>
<dbReference type="HAMAP" id="MF_03051">
    <property type="entry name" value="MOCS2A"/>
    <property type="match status" value="1"/>
</dbReference>
<evidence type="ECO:0000256" key="5">
    <source>
        <dbReference type="HAMAP-Rule" id="MF_03051"/>
    </source>
</evidence>
<keyword evidence="2 5" id="KW-0597">Phosphoprotein</keyword>
<comment type="subcellular location">
    <subcellularLocation>
        <location evidence="5">Cytoplasm</location>
    </subcellularLocation>
</comment>
<dbReference type="STRING" id="1858805.M5GG48"/>
<dbReference type="InterPro" id="IPR003749">
    <property type="entry name" value="ThiS/MoaD-like"/>
</dbReference>